<proteinExistence type="predicted"/>
<feature type="compositionally biased region" description="Basic and acidic residues" evidence="2">
    <location>
        <begin position="100"/>
        <end position="116"/>
    </location>
</feature>
<dbReference type="EMBL" id="CAJPDR010000211">
    <property type="protein sequence ID" value="CAF9926158.1"/>
    <property type="molecule type" value="Genomic_DNA"/>
</dbReference>
<accession>A0A8H3FQS3</accession>
<sequence>MEHGEWPGADGYPVILNTRPGRNRGRLATDYPHQRQTVYYQDGNGLLVPAGAAIGGGLHRSHSAAARRPAQIVINNSQYEDRSVSRSPRGQSHNRRSSHERHYNDYSEDEYRERAYSPHRRRRPSRSHESRSPSPYYDYEWDKKMKKLEELEEKEKEDIAREKYEEELLLKEAKKAKKKKEEEELKKQAIEEYHIKQLEEKAQKDKEKKEADEEFRERVKKTFGQAGYDEESIEKILKKGEKGKEHGKGKEIKIKDLTRPTYIKVHRKHVSPETLDEYNLPWEWDERDSNYIVIKKWIPPPDQEILFDHTKKLRERKLITDSTVELKREKDTLLLRPASVGNDDDAL</sequence>
<dbReference type="Proteomes" id="UP000664203">
    <property type="component" value="Unassembled WGS sequence"/>
</dbReference>
<keyword evidence="1" id="KW-0175">Coiled coil</keyword>
<evidence type="ECO:0000313" key="4">
    <source>
        <dbReference type="Proteomes" id="UP000664203"/>
    </source>
</evidence>
<dbReference type="OrthoDB" id="6133115at2759"/>
<feature type="coiled-coil region" evidence="1">
    <location>
        <begin position="145"/>
        <end position="215"/>
    </location>
</feature>
<evidence type="ECO:0000313" key="3">
    <source>
        <dbReference type="EMBL" id="CAF9926158.1"/>
    </source>
</evidence>
<dbReference type="AlphaFoldDB" id="A0A8H3FQS3"/>
<evidence type="ECO:0000256" key="1">
    <source>
        <dbReference type="SAM" id="Coils"/>
    </source>
</evidence>
<comment type="caution">
    <text evidence="3">The sequence shown here is derived from an EMBL/GenBank/DDBJ whole genome shotgun (WGS) entry which is preliminary data.</text>
</comment>
<name>A0A8H3FQS3_9LECA</name>
<feature type="region of interest" description="Disordered" evidence="2">
    <location>
        <begin position="1"/>
        <end position="28"/>
    </location>
</feature>
<reference evidence="3" key="1">
    <citation type="submission" date="2021-03" db="EMBL/GenBank/DDBJ databases">
        <authorList>
            <person name="Tagirdzhanova G."/>
        </authorList>
    </citation>
    <scope>NUCLEOTIDE SEQUENCE</scope>
</reference>
<evidence type="ECO:0000256" key="2">
    <source>
        <dbReference type="SAM" id="MobiDB-lite"/>
    </source>
</evidence>
<gene>
    <name evidence="3" type="ORF">ALECFALPRED_003374</name>
</gene>
<protein>
    <submittedName>
        <fullName evidence="3">Uncharacterized protein</fullName>
    </submittedName>
</protein>
<organism evidence="3 4">
    <name type="scientific">Alectoria fallacina</name>
    <dbReference type="NCBI Taxonomy" id="1903189"/>
    <lineage>
        <taxon>Eukaryota</taxon>
        <taxon>Fungi</taxon>
        <taxon>Dikarya</taxon>
        <taxon>Ascomycota</taxon>
        <taxon>Pezizomycotina</taxon>
        <taxon>Lecanoromycetes</taxon>
        <taxon>OSLEUM clade</taxon>
        <taxon>Lecanoromycetidae</taxon>
        <taxon>Lecanorales</taxon>
        <taxon>Lecanorineae</taxon>
        <taxon>Parmeliaceae</taxon>
        <taxon>Alectoria</taxon>
    </lineage>
</organism>
<keyword evidence="4" id="KW-1185">Reference proteome</keyword>
<feature type="region of interest" description="Disordered" evidence="2">
    <location>
        <begin position="65"/>
        <end position="137"/>
    </location>
</feature>